<protein>
    <submittedName>
        <fullName evidence="2 3">Uncharacterized protein</fullName>
    </submittedName>
</protein>
<feature type="compositionally biased region" description="Polar residues" evidence="1">
    <location>
        <begin position="637"/>
        <end position="647"/>
    </location>
</feature>
<feature type="compositionally biased region" description="Low complexity" evidence="1">
    <location>
        <begin position="114"/>
        <end position="124"/>
    </location>
</feature>
<gene>
    <name evidence="2" type="ORF">IscW_ISCW006057</name>
</gene>
<feature type="compositionally biased region" description="Low complexity" evidence="1">
    <location>
        <begin position="201"/>
        <end position="214"/>
    </location>
</feature>
<evidence type="ECO:0000256" key="1">
    <source>
        <dbReference type="SAM" id="MobiDB-lite"/>
    </source>
</evidence>
<feature type="region of interest" description="Disordered" evidence="1">
    <location>
        <begin position="479"/>
        <end position="528"/>
    </location>
</feature>
<feature type="compositionally biased region" description="Polar residues" evidence="1">
    <location>
        <begin position="825"/>
        <end position="859"/>
    </location>
</feature>
<dbReference type="HOGENOM" id="CLU_257987_0_0_1"/>
<feature type="compositionally biased region" description="Polar residues" evidence="1">
    <location>
        <begin position="155"/>
        <end position="167"/>
    </location>
</feature>
<feature type="compositionally biased region" description="Polar residues" evidence="1">
    <location>
        <begin position="215"/>
        <end position="229"/>
    </location>
</feature>
<feature type="compositionally biased region" description="Basic and acidic residues" evidence="1">
    <location>
        <begin position="1081"/>
        <end position="1091"/>
    </location>
</feature>
<feature type="region of interest" description="Disordered" evidence="1">
    <location>
        <begin position="637"/>
        <end position="701"/>
    </location>
</feature>
<feature type="region of interest" description="Disordered" evidence="1">
    <location>
        <begin position="1146"/>
        <end position="1262"/>
    </location>
</feature>
<feature type="region of interest" description="Disordered" evidence="1">
    <location>
        <begin position="1322"/>
        <end position="1347"/>
    </location>
</feature>
<feature type="compositionally biased region" description="Low complexity" evidence="1">
    <location>
        <begin position="913"/>
        <end position="928"/>
    </location>
</feature>
<dbReference type="PROSITE" id="PS00504">
    <property type="entry name" value="FRD_SDH_FAD_BINDING"/>
    <property type="match status" value="1"/>
</dbReference>
<feature type="region of interest" description="Disordered" evidence="1">
    <location>
        <begin position="895"/>
        <end position="936"/>
    </location>
</feature>
<feature type="region of interest" description="Disordered" evidence="1">
    <location>
        <begin position="574"/>
        <end position="601"/>
    </location>
</feature>
<feature type="non-terminal residue" evidence="2">
    <location>
        <position position="1347"/>
    </location>
</feature>
<dbReference type="VEuPathDB" id="VectorBase:ISCP_025853"/>
<dbReference type="EMBL" id="ABJB010841621">
    <property type="status" value="NOT_ANNOTATED_CDS"/>
    <property type="molecule type" value="Genomic_DNA"/>
</dbReference>
<accession>B7PPY8</accession>
<feature type="region of interest" description="Disordered" evidence="1">
    <location>
        <begin position="798"/>
        <end position="859"/>
    </location>
</feature>
<reference evidence="3" key="2">
    <citation type="submission" date="2020-05" db="UniProtKB">
        <authorList>
            <consortium name="EnsemblMetazoa"/>
        </authorList>
    </citation>
    <scope>IDENTIFICATION</scope>
    <source>
        <strain evidence="3">wikel</strain>
    </source>
</reference>
<feature type="compositionally biased region" description="Pro residues" evidence="1">
    <location>
        <begin position="666"/>
        <end position="680"/>
    </location>
</feature>
<dbReference type="VEuPathDB" id="VectorBase:ISCW006057"/>
<keyword evidence="4" id="KW-1185">Reference proteome</keyword>
<feature type="compositionally biased region" description="Polar residues" evidence="1">
    <location>
        <begin position="512"/>
        <end position="522"/>
    </location>
</feature>
<dbReference type="GO" id="GO:0016491">
    <property type="term" value="F:oxidoreductase activity"/>
    <property type="evidence" value="ECO:0007669"/>
    <property type="project" value="InterPro"/>
</dbReference>
<feature type="compositionally biased region" description="Basic and acidic residues" evidence="1">
    <location>
        <begin position="373"/>
        <end position="386"/>
    </location>
</feature>
<feature type="compositionally biased region" description="Polar residues" evidence="1">
    <location>
        <begin position="343"/>
        <end position="371"/>
    </location>
</feature>
<organism>
    <name type="scientific">Ixodes scapularis</name>
    <name type="common">Black-legged tick</name>
    <name type="synonym">Deer tick</name>
    <dbReference type="NCBI Taxonomy" id="6945"/>
    <lineage>
        <taxon>Eukaryota</taxon>
        <taxon>Metazoa</taxon>
        <taxon>Ecdysozoa</taxon>
        <taxon>Arthropoda</taxon>
        <taxon>Chelicerata</taxon>
        <taxon>Arachnida</taxon>
        <taxon>Acari</taxon>
        <taxon>Parasitiformes</taxon>
        <taxon>Ixodida</taxon>
        <taxon>Ixodoidea</taxon>
        <taxon>Ixodidae</taxon>
        <taxon>Ixodinae</taxon>
        <taxon>Ixodes</taxon>
    </lineage>
</organism>
<feature type="region of interest" description="Disordered" evidence="1">
    <location>
        <begin position="963"/>
        <end position="1005"/>
    </location>
</feature>
<feature type="region of interest" description="Disordered" evidence="1">
    <location>
        <begin position="1080"/>
        <end position="1127"/>
    </location>
</feature>
<feature type="compositionally biased region" description="Basic and acidic residues" evidence="1">
    <location>
        <begin position="1100"/>
        <end position="1109"/>
    </location>
</feature>
<evidence type="ECO:0000313" key="3">
    <source>
        <dbReference type="EnsemblMetazoa" id="ISCW006057-PA"/>
    </source>
</evidence>
<feature type="region of interest" description="Disordered" evidence="1">
    <location>
        <begin position="195"/>
        <end position="230"/>
    </location>
</feature>
<dbReference type="VEuPathDB" id="VectorBase:ISCI006057"/>
<evidence type="ECO:0000313" key="2">
    <source>
        <dbReference type="EMBL" id="EEC08660.1"/>
    </source>
</evidence>
<sequence length="1347" mass="141437">QNAAPSQVPSAFLLPSGQIIPVVSQPQVVGAPMPPHLMNGQVMPNVACTNSCSSLAARGKTIVCETSRSVVCREQASVTQAVQNKTSSVTVPACNTTTASASSQQSCCKKQQNVCPQHSSSSSSKGKTLPDSSKGKATCIHSASKQALCTIRPKPTSQMPDSSQTKPSCPRKGSKKAARPCLEVAAKKARIEVARSDEENVASTTSCSSAVATAPSQGLESVSSTSNKGTPPLATDILAQATESIFSSALAELPPQDISVSRSNSNSASTLESATLALQTSVSTGATERRDTLVTVVTAASSDTGSGQLPDSRRSEASIAVEAVCSNEALQTTVDKDSKTEETFQSSMSSVQMDAETSSPGQATSNVQGTSAKEAEDSIETTDRNELSSLSLHSIVMEENIDISPSVSSTTFTESYVSVAANNGSNTMPDNANKMPDCAASILCQLTPPSSKGSEDNSKAFVSSTDSLTSDQELPLILSIPEDDGHGSLNSNSNPGLSFPSLSPGDQLEQELGNNGTNKNVESSSSLPSFSITPLVPSLSVSTAQASVSSSLSKKKDSTESSVNAYAYVTSDAYPGPRSGDLHAMGNSGSKQDCHHASRSPQLQNLPSAKLLTETSCHSFVSSAPPTFTMQSRSLQFPPTQVQNSHTVLPGFSSAQGFAAPKEPDPLPPPIGSGKPPPSPCRMARDSGRSATPNKSLPSQFPTSINSYMATTCFPRPDQYLAGARSFSTSGGVLGSHSTSLSCYSAEALIGTQNFLPSSYRMAPPCTQLPTTQMTSCRQSSRPQISYSAESLIQSQASNSKKDALGGSKEAASFTNHPGFGNRLPYTQPQMSGQLQSSNHPHQRQVPASTTQQSHQLNPSISIADNRTHTLQASGGPAAVNSSYHVQQNLAGSPARYPLHSYHHGKDDFPSLHTTSSLHAAPSTSHSTTHGHHLQPDASASQNVFQHQNYPYPNFTLGHRSPSFSACSSRPEVPPLSRAPSSCLQSSSPRQAHFGMQGPLPTSQQQGCLFPSSSGAPILPPLASEFGSQCSGPLAPPPPVFGNLSQHCAQAPHLVNNLIPGPFATTSTSICNVPLSLPTADAEKQPRREKSSMLPTPEPHCSDTTEKQNPKSKSKKNKASSSSHNSVTTIPYFPDFMRTESQNHALLQLPPPPAGVAAAPVTTQKLPHSSSSWQHQQHHKAVRSNAEPECSTNSSSMAYNPLFRPQSQNSINLNLNAPGPPPPSAPHSLAPPSFSHHHSPLQRSSQQSSSSSIPNPTSTTTSAVQGHYANCAVTPSHHVPNFNLSNIFPDIGAGSAEQSRGSSAHFYPPSRMLHNSFNHILPPPPPPAPHNNFVPSGHHSHAPSFSN</sequence>
<dbReference type="Proteomes" id="UP000001555">
    <property type="component" value="Unassembled WGS sequence"/>
</dbReference>
<feature type="compositionally biased region" description="Polar residues" evidence="1">
    <location>
        <begin position="689"/>
        <end position="701"/>
    </location>
</feature>
<feature type="region of interest" description="Disordered" evidence="1">
    <location>
        <begin position="114"/>
        <end position="136"/>
    </location>
</feature>
<reference evidence="2 4" key="1">
    <citation type="submission" date="2008-03" db="EMBL/GenBank/DDBJ databases">
        <title>Annotation of Ixodes scapularis.</title>
        <authorList>
            <consortium name="Ixodes scapularis Genome Project Consortium"/>
            <person name="Caler E."/>
            <person name="Hannick L.I."/>
            <person name="Bidwell S."/>
            <person name="Joardar V."/>
            <person name="Thiagarajan M."/>
            <person name="Amedeo P."/>
            <person name="Galinsky K.J."/>
            <person name="Schobel S."/>
            <person name="Inman J."/>
            <person name="Hostetler J."/>
            <person name="Miller J."/>
            <person name="Hammond M."/>
            <person name="Megy K."/>
            <person name="Lawson D."/>
            <person name="Kodira C."/>
            <person name="Sutton G."/>
            <person name="Meyer J."/>
            <person name="Hill C.A."/>
            <person name="Birren B."/>
            <person name="Nene V."/>
            <person name="Collins F."/>
            <person name="Alarcon-Chaidez F."/>
            <person name="Wikel S."/>
            <person name="Strausberg R."/>
        </authorList>
    </citation>
    <scope>NUCLEOTIDE SEQUENCE [LARGE SCALE GENOMIC DNA]</scope>
    <source>
        <strain evidence="4">Wikel</strain>
        <strain evidence="2">Wikel colony</strain>
    </source>
</reference>
<dbReference type="InParanoid" id="B7PPY8"/>
<name>B7PPY8_IXOSC</name>
<dbReference type="EMBL" id="ABJB010963118">
    <property type="status" value="NOT_ANNOTATED_CDS"/>
    <property type="molecule type" value="Genomic_DNA"/>
</dbReference>
<dbReference type="PaxDb" id="6945-B7PPY8"/>
<feature type="region of interest" description="Disordered" evidence="1">
    <location>
        <begin position="332"/>
        <end position="386"/>
    </location>
</feature>
<dbReference type="OrthoDB" id="6498538at2759"/>
<feature type="compositionally biased region" description="Low complexity" evidence="1">
    <location>
        <begin position="487"/>
        <end position="505"/>
    </location>
</feature>
<evidence type="ECO:0000313" key="4">
    <source>
        <dbReference type="Proteomes" id="UP000001555"/>
    </source>
</evidence>
<feature type="compositionally biased region" description="Low complexity" evidence="1">
    <location>
        <begin position="1241"/>
        <end position="1262"/>
    </location>
</feature>
<dbReference type="EMBL" id="DS761960">
    <property type="protein sequence ID" value="EEC08660.1"/>
    <property type="molecule type" value="Genomic_DNA"/>
</dbReference>
<dbReference type="EnsemblMetazoa" id="ISCW006057-RA">
    <property type="protein sequence ID" value="ISCW006057-PA"/>
    <property type="gene ID" value="ISCW006057"/>
</dbReference>
<proteinExistence type="predicted"/>
<feature type="compositionally biased region" description="Polar residues" evidence="1">
    <location>
        <begin position="979"/>
        <end position="990"/>
    </location>
</feature>
<feature type="non-terminal residue" evidence="2">
    <location>
        <position position="1"/>
    </location>
</feature>
<dbReference type="InterPro" id="IPR003952">
    <property type="entry name" value="FRD_SDH_FAD_BS"/>
</dbReference>
<feature type="region of interest" description="Disordered" evidence="1">
    <location>
        <begin position="150"/>
        <end position="181"/>
    </location>
</feature>